<accession>A0A8C2L6C5</accession>
<dbReference type="Proteomes" id="UP000694701">
    <property type="component" value="Unplaced"/>
</dbReference>
<dbReference type="InterPro" id="IPR050488">
    <property type="entry name" value="Ig_Fc_receptor"/>
</dbReference>
<dbReference type="AlphaFoldDB" id="A0A8C2L6C5"/>
<evidence type="ECO:0000313" key="6">
    <source>
        <dbReference type="Proteomes" id="UP000694701"/>
    </source>
</evidence>
<evidence type="ECO:0000256" key="1">
    <source>
        <dbReference type="ARBA" id="ARBA00022729"/>
    </source>
</evidence>
<dbReference type="FunFam" id="2.60.40.10:FF:001607">
    <property type="entry name" value="Leukocyte immune-type receptor TS32.15 L2.5a"/>
    <property type="match status" value="1"/>
</dbReference>
<dbReference type="PANTHER" id="PTHR11481:SF64">
    <property type="entry name" value="FC RECEPTOR-LIKE PROTEIN 4"/>
    <property type="match status" value="1"/>
</dbReference>
<dbReference type="SUPFAM" id="SSF48726">
    <property type="entry name" value="Immunoglobulin"/>
    <property type="match status" value="1"/>
</dbReference>
<keyword evidence="2" id="KW-1015">Disulfide bond</keyword>
<feature type="compositionally biased region" description="Basic and acidic residues" evidence="3">
    <location>
        <begin position="122"/>
        <end position="136"/>
    </location>
</feature>
<evidence type="ECO:0000313" key="5">
    <source>
        <dbReference type="Ensembl" id="ENSCCRP00020119385.1"/>
    </source>
</evidence>
<dbReference type="SMART" id="SM00409">
    <property type="entry name" value="IG"/>
    <property type="match status" value="1"/>
</dbReference>
<dbReference type="InterPro" id="IPR007110">
    <property type="entry name" value="Ig-like_dom"/>
</dbReference>
<organism evidence="5 6">
    <name type="scientific">Cyprinus carpio</name>
    <name type="common">Common carp</name>
    <dbReference type="NCBI Taxonomy" id="7962"/>
    <lineage>
        <taxon>Eukaryota</taxon>
        <taxon>Metazoa</taxon>
        <taxon>Chordata</taxon>
        <taxon>Craniata</taxon>
        <taxon>Vertebrata</taxon>
        <taxon>Euteleostomi</taxon>
        <taxon>Actinopterygii</taxon>
        <taxon>Neopterygii</taxon>
        <taxon>Teleostei</taxon>
        <taxon>Ostariophysi</taxon>
        <taxon>Cypriniformes</taxon>
        <taxon>Cyprinidae</taxon>
        <taxon>Cyprininae</taxon>
        <taxon>Cyprinus</taxon>
    </lineage>
</organism>
<protein>
    <recommendedName>
        <fullName evidence="4">Ig-like domain-containing protein</fullName>
    </recommendedName>
</protein>
<dbReference type="InterPro" id="IPR036179">
    <property type="entry name" value="Ig-like_dom_sf"/>
</dbReference>
<dbReference type="GO" id="GO:0007166">
    <property type="term" value="P:cell surface receptor signaling pathway"/>
    <property type="evidence" value="ECO:0007669"/>
    <property type="project" value="TreeGrafter"/>
</dbReference>
<dbReference type="GO" id="GO:0004888">
    <property type="term" value="F:transmembrane signaling receptor activity"/>
    <property type="evidence" value="ECO:0007669"/>
    <property type="project" value="TreeGrafter"/>
</dbReference>
<evidence type="ECO:0000259" key="4">
    <source>
        <dbReference type="PROSITE" id="PS50835"/>
    </source>
</evidence>
<evidence type="ECO:0000256" key="2">
    <source>
        <dbReference type="ARBA" id="ARBA00023157"/>
    </source>
</evidence>
<dbReference type="Pfam" id="PF13895">
    <property type="entry name" value="Ig_2"/>
    <property type="match status" value="1"/>
</dbReference>
<dbReference type="GO" id="GO:0006955">
    <property type="term" value="P:immune response"/>
    <property type="evidence" value="ECO:0007669"/>
    <property type="project" value="TreeGrafter"/>
</dbReference>
<keyword evidence="1" id="KW-0732">Signal</keyword>
<dbReference type="GO" id="GO:0009897">
    <property type="term" value="C:external side of plasma membrane"/>
    <property type="evidence" value="ECO:0007669"/>
    <property type="project" value="TreeGrafter"/>
</dbReference>
<feature type="domain" description="Ig-like" evidence="4">
    <location>
        <begin position="16"/>
        <end position="100"/>
    </location>
</feature>
<feature type="region of interest" description="Disordered" evidence="3">
    <location>
        <begin position="110"/>
        <end position="136"/>
    </location>
</feature>
<dbReference type="InterPro" id="IPR003598">
    <property type="entry name" value="Ig_sub2"/>
</dbReference>
<reference evidence="5" key="1">
    <citation type="submission" date="2025-08" db="UniProtKB">
        <authorList>
            <consortium name="Ensembl"/>
        </authorList>
    </citation>
    <scope>IDENTIFICATION</scope>
</reference>
<sequence length="136" mass="15270">SLAERKKRKPKKQPKPKVTIKPAQHVFRGDTVTLRCEIDGEGVTNWSYSWYKEGSTSVFSDQQELTFRSVTEPDAGKYTCKGSETEGTRWSLMSDAVTLTVSVKRPQLSKPKLTVARNQHSIGDRNGEKTLGRNQA</sequence>
<dbReference type="InterPro" id="IPR013783">
    <property type="entry name" value="Ig-like_fold"/>
</dbReference>
<dbReference type="InterPro" id="IPR003599">
    <property type="entry name" value="Ig_sub"/>
</dbReference>
<evidence type="ECO:0000256" key="3">
    <source>
        <dbReference type="SAM" id="MobiDB-lite"/>
    </source>
</evidence>
<dbReference type="PANTHER" id="PTHR11481">
    <property type="entry name" value="IMMUNOGLOBULIN FC RECEPTOR"/>
    <property type="match status" value="1"/>
</dbReference>
<dbReference type="PROSITE" id="PS50835">
    <property type="entry name" value="IG_LIKE"/>
    <property type="match status" value="1"/>
</dbReference>
<dbReference type="Gene3D" id="2.60.40.10">
    <property type="entry name" value="Immunoglobulins"/>
    <property type="match status" value="1"/>
</dbReference>
<dbReference type="SMART" id="SM00408">
    <property type="entry name" value="IGc2"/>
    <property type="match status" value="1"/>
</dbReference>
<name>A0A8C2L6C5_CYPCA</name>
<dbReference type="Ensembl" id="ENSCCRT00020130083.1">
    <property type="protein sequence ID" value="ENSCCRP00020119385.1"/>
    <property type="gene ID" value="ENSCCRG00020053559.1"/>
</dbReference>
<proteinExistence type="predicted"/>